<gene>
    <name evidence="2" type="ORF">V9T40_005442</name>
</gene>
<accession>A0AAN9TEN4</accession>
<feature type="compositionally biased region" description="Low complexity" evidence="1">
    <location>
        <begin position="23"/>
        <end position="52"/>
    </location>
</feature>
<name>A0AAN9TEN4_9HEMI</name>
<organism evidence="2 3">
    <name type="scientific">Parthenolecanium corni</name>
    <dbReference type="NCBI Taxonomy" id="536013"/>
    <lineage>
        <taxon>Eukaryota</taxon>
        <taxon>Metazoa</taxon>
        <taxon>Ecdysozoa</taxon>
        <taxon>Arthropoda</taxon>
        <taxon>Hexapoda</taxon>
        <taxon>Insecta</taxon>
        <taxon>Pterygota</taxon>
        <taxon>Neoptera</taxon>
        <taxon>Paraneoptera</taxon>
        <taxon>Hemiptera</taxon>
        <taxon>Sternorrhyncha</taxon>
        <taxon>Coccoidea</taxon>
        <taxon>Coccidae</taxon>
        <taxon>Parthenolecanium</taxon>
    </lineage>
</organism>
<proteinExistence type="predicted"/>
<comment type="caution">
    <text evidence="2">The sequence shown here is derived from an EMBL/GenBank/DDBJ whole genome shotgun (WGS) entry which is preliminary data.</text>
</comment>
<dbReference type="AlphaFoldDB" id="A0AAN9TEN4"/>
<protein>
    <submittedName>
        <fullName evidence="2">Uncharacterized protein</fullName>
    </submittedName>
</protein>
<sequence length="99" mass="11090">MPAPYAKSSSCSDTRFRFRFGGAARSDPSARARARARASASASASASDSDSASDVRERVMEIISTNTMSITSCREIRDSHRCSEIRTWLQTYFKRMHFQ</sequence>
<evidence type="ECO:0000313" key="2">
    <source>
        <dbReference type="EMBL" id="KAK7588197.1"/>
    </source>
</evidence>
<evidence type="ECO:0000256" key="1">
    <source>
        <dbReference type="SAM" id="MobiDB-lite"/>
    </source>
</evidence>
<reference evidence="2 3" key="1">
    <citation type="submission" date="2024-03" db="EMBL/GenBank/DDBJ databases">
        <title>Adaptation during the transition from Ophiocordyceps entomopathogen to insect associate is accompanied by gene loss and intensified selection.</title>
        <authorList>
            <person name="Ward C.M."/>
            <person name="Onetto C.A."/>
            <person name="Borneman A.R."/>
        </authorList>
    </citation>
    <scope>NUCLEOTIDE SEQUENCE [LARGE SCALE GENOMIC DNA]</scope>
    <source>
        <strain evidence="2">AWRI1</strain>
        <tissue evidence="2">Single Adult Female</tissue>
    </source>
</reference>
<dbReference type="EMBL" id="JBBCAQ010000023">
    <property type="protein sequence ID" value="KAK7588197.1"/>
    <property type="molecule type" value="Genomic_DNA"/>
</dbReference>
<dbReference type="Proteomes" id="UP001367676">
    <property type="component" value="Unassembled WGS sequence"/>
</dbReference>
<evidence type="ECO:0000313" key="3">
    <source>
        <dbReference type="Proteomes" id="UP001367676"/>
    </source>
</evidence>
<feature type="region of interest" description="Disordered" evidence="1">
    <location>
        <begin position="23"/>
        <end position="55"/>
    </location>
</feature>
<keyword evidence="3" id="KW-1185">Reference proteome</keyword>